<sequence>MKAKNISTKPRVTKTTSARIATPSLVIKQHEQAILVVLAYLIGFITAFIAFKLAEDNSWSPIVEAERSQYEMMSNLEVLVKGGNLYAARNGIEHALSVYADREEEEDGFHYSVLVASVSPDNRFVHYCVQPTATSDTCTNFIYSSEEDVIYRVKNGEEQMSVLADLTTDSGWMEDGKLSLPGHQSVSADTPWKMVAH</sequence>
<evidence type="ECO:0000313" key="3">
    <source>
        <dbReference type="Proteomes" id="UP000176322"/>
    </source>
</evidence>
<name>A0A1F6BY21_9BACT</name>
<dbReference type="Proteomes" id="UP000176322">
    <property type="component" value="Unassembled WGS sequence"/>
</dbReference>
<keyword evidence="1" id="KW-0812">Transmembrane</keyword>
<organism evidence="2 3">
    <name type="scientific">Candidatus Kaiserbacteria bacterium RIFCSPHIGHO2_01_FULL_46_22</name>
    <dbReference type="NCBI Taxonomy" id="1798475"/>
    <lineage>
        <taxon>Bacteria</taxon>
        <taxon>Candidatus Kaiseribacteriota</taxon>
    </lineage>
</organism>
<evidence type="ECO:0000256" key="1">
    <source>
        <dbReference type="SAM" id="Phobius"/>
    </source>
</evidence>
<feature type="transmembrane region" description="Helical" evidence="1">
    <location>
        <begin position="33"/>
        <end position="51"/>
    </location>
</feature>
<protein>
    <submittedName>
        <fullName evidence="2">Uncharacterized protein</fullName>
    </submittedName>
</protein>
<keyword evidence="1" id="KW-1133">Transmembrane helix</keyword>
<gene>
    <name evidence="2" type="ORF">A2837_01190</name>
</gene>
<evidence type="ECO:0000313" key="2">
    <source>
        <dbReference type="EMBL" id="OGG41811.1"/>
    </source>
</evidence>
<keyword evidence="1" id="KW-0472">Membrane</keyword>
<dbReference type="EMBL" id="MFKO01000002">
    <property type="protein sequence ID" value="OGG41811.1"/>
    <property type="molecule type" value="Genomic_DNA"/>
</dbReference>
<comment type="caution">
    <text evidence="2">The sequence shown here is derived from an EMBL/GenBank/DDBJ whole genome shotgun (WGS) entry which is preliminary data.</text>
</comment>
<dbReference type="AlphaFoldDB" id="A0A1F6BY21"/>
<proteinExistence type="predicted"/>
<reference evidence="2 3" key="1">
    <citation type="journal article" date="2016" name="Nat. Commun.">
        <title>Thousands of microbial genomes shed light on interconnected biogeochemical processes in an aquifer system.</title>
        <authorList>
            <person name="Anantharaman K."/>
            <person name="Brown C.T."/>
            <person name="Hug L.A."/>
            <person name="Sharon I."/>
            <person name="Castelle C.J."/>
            <person name="Probst A.J."/>
            <person name="Thomas B.C."/>
            <person name="Singh A."/>
            <person name="Wilkins M.J."/>
            <person name="Karaoz U."/>
            <person name="Brodie E.L."/>
            <person name="Williams K.H."/>
            <person name="Hubbard S.S."/>
            <person name="Banfield J.F."/>
        </authorList>
    </citation>
    <scope>NUCLEOTIDE SEQUENCE [LARGE SCALE GENOMIC DNA]</scope>
</reference>
<accession>A0A1F6BY21</accession>